<feature type="transmembrane region" description="Helical" evidence="1">
    <location>
        <begin position="12"/>
        <end position="32"/>
    </location>
</feature>
<protein>
    <submittedName>
        <fullName evidence="2">Uncharacterized protein</fullName>
    </submittedName>
</protein>
<sequence>MPATVVDSSLYYSSNLLNILTAVAVTGLVAFLFPRGELPSYITLIFSVALAFIFVMAQVSRRTSTDQTTSTLSKIWGIFSHSYPTIVLITLLFFLALIFATYKHNIYDIEPPAEFTAFKWTSYILLTLQIVILFKYLKDELLGTEPSTSGNKMLNMLMSNLKNVLNAFSLINALVIGFLYVIISKFTTDG</sequence>
<accession>A0A6C0BTG4</accession>
<evidence type="ECO:0000313" key="2">
    <source>
        <dbReference type="EMBL" id="QHS95637.1"/>
    </source>
</evidence>
<keyword evidence="1" id="KW-1133">Transmembrane helix</keyword>
<dbReference type="EMBL" id="MN739254">
    <property type="protein sequence ID" value="QHS95637.1"/>
    <property type="molecule type" value="Genomic_DNA"/>
</dbReference>
<keyword evidence="1" id="KW-0472">Membrane</keyword>
<evidence type="ECO:0000256" key="1">
    <source>
        <dbReference type="SAM" id="Phobius"/>
    </source>
</evidence>
<proteinExistence type="predicted"/>
<organism evidence="2">
    <name type="scientific">viral metagenome</name>
    <dbReference type="NCBI Taxonomy" id="1070528"/>
    <lineage>
        <taxon>unclassified sequences</taxon>
        <taxon>metagenomes</taxon>
        <taxon>organismal metagenomes</taxon>
    </lineage>
</organism>
<reference evidence="2" key="1">
    <citation type="journal article" date="2020" name="Nature">
        <title>Giant virus diversity and host interactions through global metagenomics.</title>
        <authorList>
            <person name="Schulz F."/>
            <person name="Roux S."/>
            <person name="Paez-Espino D."/>
            <person name="Jungbluth S."/>
            <person name="Walsh D.A."/>
            <person name="Denef V.J."/>
            <person name="McMahon K.D."/>
            <person name="Konstantinidis K.T."/>
            <person name="Eloe-Fadrosh E.A."/>
            <person name="Kyrpides N.C."/>
            <person name="Woyke T."/>
        </authorList>
    </citation>
    <scope>NUCLEOTIDE SEQUENCE</scope>
    <source>
        <strain evidence="2">GVMAG-M-3300018868-6</strain>
    </source>
</reference>
<feature type="transmembrane region" description="Helical" evidence="1">
    <location>
        <begin position="38"/>
        <end position="57"/>
    </location>
</feature>
<feature type="transmembrane region" description="Helical" evidence="1">
    <location>
        <begin position="163"/>
        <end position="183"/>
    </location>
</feature>
<keyword evidence="1" id="KW-0812">Transmembrane</keyword>
<feature type="transmembrane region" description="Helical" evidence="1">
    <location>
        <begin position="78"/>
        <end position="100"/>
    </location>
</feature>
<name>A0A6C0BTG4_9ZZZZ</name>
<dbReference type="AlphaFoldDB" id="A0A6C0BTG4"/>
<feature type="transmembrane region" description="Helical" evidence="1">
    <location>
        <begin position="120"/>
        <end position="137"/>
    </location>
</feature>